<name>A0A8J2YMY7_9BACL</name>
<dbReference type="RefSeq" id="WP_188698006.1">
    <property type="nucleotide sequence ID" value="NZ_BMIR01000025.1"/>
</dbReference>
<feature type="transmembrane region" description="Helical" evidence="1">
    <location>
        <begin position="39"/>
        <end position="62"/>
    </location>
</feature>
<organism evidence="2 3">
    <name type="scientific">Pullulanibacillus camelliae</name>
    <dbReference type="NCBI Taxonomy" id="1707096"/>
    <lineage>
        <taxon>Bacteria</taxon>
        <taxon>Bacillati</taxon>
        <taxon>Bacillota</taxon>
        <taxon>Bacilli</taxon>
        <taxon>Bacillales</taxon>
        <taxon>Sporolactobacillaceae</taxon>
        <taxon>Pullulanibacillus</taxon>
    </lineage>
</organism>
<gene>
    <name evidence="2" type="ORF">GCM10011391_36260</name>
</gene>
<keyword evidence="1" id="KW-0472">Membrane</keyword>
<keyword evidence="3" id="KW-1185">Reference proteome</keyword>
<feature type="transmembrane region" description="Helical" evidence="1">
    <location>
        <begin position="68"/>
        <end position="87"/>
    </location>
</feature>
<evidence type="ECO:0000256" key="1">
    <source>
        <dbReference type="SAM" id="Phobius"/>
    </source>
</evidence>
<evidence type="ECO:0000313" key="2">
    <source>
        <dbReference type="EMBL" id="GGE54100.1"/>
    </source>
</evidence>
<dbReference type="EMBL" id="BMIR01000025">
    <property type="protein sequence ID" value="GGE54100.1"/>
    <property type="molecule type" value="Genomic_DNA"/>
</dbReference>
<protein>
    <submittedName>
        <fullName evidence="2">Spore cortex biosynthesis protein YabQ</fullName>
    </submittedName>
</protein>
<dbReference type="Pfam" id="PF09578">
    <property type="entry name" value="Spore_YabQ"/>
    <property type="match status" value="1"/>
</dbReference>
<dbReference type="AlphaFoldDB" id="A0A8J2YMY7"/>
<dbReference type="InterPro" id="IPR019074">
    <property type="entry name" value="YabQ"/>
</dbReference>
<dbReference type="NCBIfam" id="TIGR02893">
    <property type="entry name" value="spore_yabQ"/>
    <property type="match status" value="1"/>
</dbReference>
<dbReference type="Proteomes" id="UP000628775">
    <property type="component" value="Unassembled WGS sequence"/>
</dbReference>
<keyword evidence="1" id="KW-0812">Transmembrane</keyword>
<feature type="transmembrane region" description="Helical" evidence="1">
    <location>
        <begin position="138"/>
        <end position="158"/>
    </location>
</feature>
<keyword evidence="1" id="KW-1133">Transmembrane helix</keyword>
<accession>A0A8J2YMY7</accession>
<feature type="transmembrane region" description="Helical" evidence="1">
    <location>
        <begin position="108"/>
        <end position="132"/>
    </location>
</feature>
<proteinExistence type="predicted"/>
<reference evidence="2" key="1">
    <citation type="journal article" date="2014" name="Int. J. Syst. Evol. Microbiol.">
        <title>Complete genome sequence of Corynebacterium casei LMG S-19264T (=DSM 44701T), isolated from a smear-ripened cheese.</title>
        <authorList>
            <consortium name="US DOE Joint Genome Institute (JGI-PGF)"/>
            <person name="Walter F."/>
            <person name="Albersmeier A."/>
            <person name="Kalinowski J."/>
            <person name="Ruckert C."/>
        </authorList>
    </citation>
    <scope>NUCLEOTIDE SEQUENCE</scope>
    <source>
        <strain evidence="2">CGMCC 1.15371</strain>
    </source>
</reference>
<evidence type="ECO:0000313" key="3">
    <source>
        <dbReference type="Proteomes" id="UP000628775"/>
    </source>
</evidence>
<comment type="caution">
    <text evidence="2">The sequence shown here is derived from an EMBL/GenBank/DDBJ whole genome shotgun (WGS) entry which is preliminary data.</text>
</comment>
<reference evidence="2" key="2">
    <citation type="submission" date="2020-09" db="EMBL/GenBank/DDBJ databases">
        <authorList>
            <person name="Sun Q."/>
            <person name="Zhou Y."/>
        </authorList>
    </citation>
    <scope>NUCLEOTIDE SEQUENCE</scope>
    <source>
        <strain evidence="2">CGMCC 1.15371</strain>
    </source>
</reference>
<sequence length="189" mass="22320">MTLSEQFATMLAMTAMGGWIGLALSTYHRLIQPEKKWQWVTLLTDVFFWVVQGLLIFYVLLTVNQGEIRFYILLALVCGFAAYKALFETIYERCLDFIIRLFVRIGRLIKRIIFIFFVHPTKFLLKLLYQLFKMVSRIFIVVLLFILTVIITPIKFILKLVIPSSWRRKIGQLIQTFRQTIEALIGKFR</sequence>
<feature type="transmembrane region" description="Helical" evidence="1">
    <location>
        <begin position="6"/>
        <end position="27"/>
    </location>
</feature>